<evidence type="ECO:0000256" key="1">
    <source>
        <dbReference type="SAM" id="Phobius"/>
    </source>
</evidence>
<keyword evidence="1" id="KW-0472">Membrane</keyword>
<proteinExistence type="predicted"/>
<feature type="transmembrane region" description="Helical" evidence="1">
    <location>
        <begin position="7"/>
        <end position="27"/>
    </location>
</feature>
<evidence type="ECO:0000313" key="3">
    <source>
        <dbReference type="Proteomes" id="UP001207116"/>
    </source>
</evidence>
<comment type="caution">
    <text evidence="2">The sequence shown here is derived from an EMBL/GenBank/DDBJ whole genome shotgun (WGS) entry which is preliminary data.</text>
</comment>
<feature type="transmembrane region" description="Helical" evidence="1">
    <location>
        <begin position="69"/>
        <end position="90"/>
    </location>
</feature>
<dbReference type="RefSeq" id="WP_266011108.1">
    <property type="nucleotide sequence ID" value="NZ_JAPFQP010000001.1"/>
</dbReference>
<accession>A0AAE3MJV7</accession>
<protein>
    <submittedName>
        <fullName evidence="2">DUF5367 family protein</fullName>
    </submittedName>
</protein>
<feature type="transmembrane region" description="Helical" evidence="1">
    <location>
        <begin position="96"/>
        <end position="119"/>
    </location>
</feature>
<keyword evidence="3" id="KW-1185">Reference proteome</keyword>
<keyword evidence="1" id="KW-0812">Transmembrane</keyword>
<dbReference type="InterPro" id="IPR020509">
    <property type="entry name" value="Uncharacterised_YnzE"/>
</dbReference>
<sequence length="127" mass="14220">MKTKRAISIGVAIWFLAVFAFTLSFYIPLLEDYELQANLVVGLVLIPLTWFGAHLYYRAEQKSPGLKIGLAMLLTGVILDATVTVPLLVIPAGGSYYQFFTDISFWIIAILYLSVVSLYHRIKMSKA</sequence>
<evidence type="ECO:0000313" key="2">
    <source>
        <dbReference type="EMBL" id="MCX2718803.1"/>
    </source>
</evidence>
<reference evidence="2" key="1">
    <citation type="submission" date="2022-11" db="EMBL/GenBank/DDBJ databases">
        <title>The characterization of three novel Bacteroidetes species and genomic analysis of their roles in tidal elemental geochemical cycles.</title>
        <authorList>
            <person name="Ma K.-J."/>
        </authorList>
    </citation>
    <scope>NUCLEOTIDE SEQUENCE</scope>
    <source>
        <strain evidence="2">M415</strain>
    </source>
</reference>
<dbReference type="Pfam" id="PF17329">
    <property type="entry name" value="DUF5367"/>
    <property type="match status" value="1"/>
</dbReference>
<feature type="transmembrane region" description="Helical" evidence="1">
    <location>
        <begin position="39"/>
        <end position="57"/>
    </location>
</feature>
<dbReference type="AlphaFoldDB" id="A0AAE3MJV7"/>
<gene>
    <name evidence="2" type="ORF">OO016_04220</name>
</gene>
<dbReference type="EMBL" id="JAPFQP010000001">
    <property type="protein sequence ID" value="MCX2718803.1"/>
    <property type="molecule type" value="Genomic_DNA"/>
</dbReference>
<dbReference type="Proteomes" id="UP001207116">
    <property type="component" value="Unassembled WGS sequence"/>
</dbReference>
<name>A0AAE3MJV7_9FLAO</name>
<keyword evidence="1" id="KW-1133">Transmembrane helix</keyword>
<organism evidence="2 3">
    <name type="scientific">Lentiprolixibacter aurantiacus</name>
    <dbReference type="NCBI Taxonomy" id="2993939"/>
    <lineage>
        <taxon>Bacteria</taxon>
        <taxon>Pseudomonadati</taxon>
        <taxon>Bacteroidota</taxon>
        <taxon>Flavobacteriia</taxon>
        <taxon>Flavobacteriales</taxon>
        <taxon>Flavobacteriaceae</taxon>
        <taxon>Lentiprolixibacter</taxon>
    </lineage>
</organism>